<proteinExistence type="predicted"/>
<protein>
    <submittedName>
        <fullName evidence="1">Uncharacterized protein</fullName>
    </submittedName>
</protein>
<dbReference type="Proteomes" id="UP001172673">
    <property type="component" value="Unassembled WGS sequence"/>
</dbReference>
<sequence length="332" mass="36648">MCAPENVWDEMYYHPESQQFRDAVTSADLNASEETYIPAVPMRATQQREMRPLPPPRRMREEIYSPPEHYNPEVREFETLTESIEAVLGPDHDDGTDLIDSADRNVMVGETAWPATPTIQDSVLPSYLRDYAPNGQNDDIDQDEDAWNDIMADFPTSVEDCPLGNNPISSDEYLPRETHSAVVAGARGTTASNPGGVGQSVPIANQAACTLLNRCSRCVGLSYLDRLEVHPGLSQAYRFPYFAFGQGNGESGQQNSLLANLVSESEPIGGQNSGGQNNGRLGGPSIWADESFWGVIEEPVSRHPRGWGAIGESVPRQPRRWDVQALRAMWAE</sequence>
<dbReference type="AlphaFoldDB" id="A0AA38XFC6"/>
<evidence type="ECO:0000313" key="1">
    <source>
        <dbReference type="EMBL" id="KAJ9612435.1"/>
    </source>
</evidence>
<accession>A0AA38XFC6</accession>
<evidence type="ECO:0000313" key="2">
    <source>
        <dbReference type="Proteomes" id="UP001172673"/>
    </source>
</evidence>
<keyword evidence="2" id="KW-1185">Reference proteome</keyword>
<reference evidence="1" key="1">
    <citation type="submission" date="2022-10" db="EMBL/GenBank/DDBJ databases">
        <title>Culturing micro-colonial fungi from biological soil crusts in the Mojave desert and describing Neophaeococcomyces mojavensis, and introducing the new genera and species Taxawa tesnikishii.</title>
        <authorList>
            <person name="Kurbessoian T."/>
            <person name="Stajich J.E."/>
        </authorList>
    </citation>
    <scope>NUCLEOTIDE SEQUENCE</scope>
    <source>
        <strain evidence="1">TK_41</strain>
    </source>
</reference>
<comment type="caution">
    <text evidence="1">The sequence shown here is derived from an EMBL/GenBank/DDBJ whole genome shotgun (WGS) entry which is preliminary data.</text>
</comment>
<organism evidence="1 2">
    <name type="scientific">Cladophialophora chaetospira</name>
    <dbReference type="NCBI Taxonomy" id="386627"/>
    <lineage>
        <taxon>Eukaryota</taxon>
        <taxon>Fungi</taxon>
        <taxon>Dikarya</taxon>
        <taxon>Ascomycota</taxon>
        <taxon>Pezizomycotina</taxon>
        <taxon>Eurotiomycetes</taxon>
        <taxon>Chaetothyriomycetidae</taxon>
        <taxon>Chaetothyriales</taxon>
        <taxon>Herpotrichiellaceae</taxon>
        <taxon>Cladophialophora</taxon>
    </lineage>
</organism>
<dbReference type="EMBL" id="JAPDRK010000005">
    <property type="protein sequence ID" value="KAJ9612435.1"/>
    <property type="molecule type" value="Genomic_DNA"/>
</dbReference>
<name>A0AA38XFC6_9EURO</name>
<gene>
    <name evidence="1" type="ORF">H2200_004032</name>
</gene>